<keyword evidence="2" id="KW-0238">DNA-binding</keyword>
<accession>A0A3A4KAY0</accession>
<dbReference type="PANTHER" id="PTHR33154">
    <property type="entry name" value="TRANSCRIPTIONAL REGULATOR, ARSR FAMILY"/>
    <property type="match status" value="1"/>
</dbReference>
<dbReference type="InterPro" id="IPR051081">
    <property type="entry name" value="HTH_MetalResp_TranReg"/>
</dbReference>
<evidence type="ECO:0000259" key="4">
    <source>
        <dbReference type="PROSITE" id="PS50987"/>
    </source>
</evidence>
<dbReference type="EMBL" id="QZFU01000045">
    <property type="protein sequence ID" value="RJO69316.1"/>
    <property type="molecule type" value="Genomic_DNA"/>
</dbReference>
<organism evidence="5 6">
    <name type="scientific">Nocardia panacis</name>
    <dbReference type="NCBI Taxonomy" id="2340916"/>
    <lineage>
        <taxon>Bacteria</taxon>
        <taxon>Bacillati</taxon>
        <taxon>Actinomycetota</taxon>
        <taxon>Actinomycetes</taxon>
        <taxon>Mycobacteriales</taxon>
        <taxon>Nocardiaceae</taxon>
        <taxon>Nocardia</taxon>
    </lineage>
</organism>
<dbReference type="NCBIfam" id="NF033788">
    <property type="entry name" value="HTH_metalloreg"/>
    <property type="match status" value="1"/>
</dbReference>
<dbReference type="RefSeq" id="WP_120044899.1">
    <property type="nucleotide sequence ID" value="NZ_QZFU01000045.1"/>
</dbReference>
<reference evidence="5 6" key="1">
    <citation type="submission" date="2018-09" db="EMBL/GenBank/DDBJ databases">
        <title>YIM PH21274 draft genome.</title>
        <authorList>
            <person name="Miao C."/>
        </authorList>
    </citation>
    <scope>NUCLEOTIDE SEQUENCE [LARGE SCALE GENOMIC DNA]</scope>
    <source>
        <strain evidence="5 6">YIM PH 21724</strain>
    </source>
</reference>
<sequence>MANDVFAVVAESRRRRILDHLRTGPATVGDLVDRLDLAQPTVSKHLRVLRESGFVTCEVDAQRRIYHLAPTPFAELDDWLAPYLRLWPRHLDALGRHLDRKDAHP</sequence>
<evidence type="ECO:0000256" key="2">
    <source>
        <dbReference type="ARBA" id="ARBA00023125"/>
    </source>
</evidence>
<gene>
    <name evidence="5" type="ORF">D5S18_32280</name>
</gene>
<keyword evidence="3" id="KW-0804">Transcription</keyword>
<evidence type="ECO:0000313" key="5">
    <source>
        <dbReference type="EMBL" id="RJO69316.1"/>
    </source>
</evidence>
<keyword evidence="1" id="KW-0805">Transcription regulation</keyword>
<keyword evidence="6" id="KW-1185">Reference proteome</keyword>
<dbReference type="PRINTS" id="PR00778">
    <property type="entry name" value="HTHARSR"/>
</dbReference>
<dbReference type="InterPro" id="IPR036388">
    <property type="entry name" value="WH-like_DNA-bd_sf"/>
</dbReference>
<dbReference type="Proteomes" id="UP000266677">
    <property type="component" value="Unassembled WGS sequence"/>
</dbReference>
<dbReference type="CDD" id="cd00090">
    <property type="entry name" value="HTH_ARSR"/>
    <property type="match status" value="1"/>
</dbReference>
<dbReference type="Gene3D" id="1.10.10.10">
    <property type="entry name" value="Winged helix-like DNA-binding domain superfamily/Winged helix DNA-binding domain"/>
    <property type="match status" value="1"/>
</dbReference>
<protein>
    <submittedName>
        <fullName evidence="5">ArsR family transcriptional regulator</fullName>
    </submittedName>
</protein>
<proteinExistence type="predicted"/>
<dbReference type="SMART" id="SM00418">
    <property type="entry name" value="HTH_ARSR"/>
    <property type="match status" value="1"/>
</dbReference>
<feature type="domain" description="HTH arsR-type" evidence="4">
    <location>
        <begin position="1"/>
        <end position="88"/>
    </location>
</feature>
<dbReference type="InterPro" id="IPR036390">
    <property type="entry name" value="WH_DNA-bd_sf"/>
</dbReference>
<evidence type="ECO:0000256" key="1">
    <source>
        <dbReference type="ARBA" id="ARBA00023015"/>
    </source>
</evidence>
<dbReference type="AlphaFoldDB" id="A0A3A4KAY0"/>
<dbReference type="InterPro" id="IPR001845">
    <property type="entry name" value="HTH_ArsR_DNA-bd_dom"/>
</dbReference>
<name>A0A3A4KAY0_9NOCA</name>
<dbReference type="GO" id="GO:0003677">
    <property type="term" value="F:DNA binding"/>
    <property type="evidence" value="ECO:0007669"/>
    <property type="project" value="UniProtKB-KW"/>
</dbReference>
<dbReference type="OrthoDB" id="9806976at2"/>
<dbReference type="PANTHER" id="PTHR33154:SF33">
    <property type="entry name" value="TRANSCRIPTIONAL REPRESSOR SDPR"/>
    <property type="match status" value="1"/>
</dbReference>
<dbReference type="Pfam" id="PF01022">
    <property type="entry name" value="HTH_5"/>
    <property type="match status" value="1"/>
</dbReference>
<dbReference type="InterPro" id="IPR011991">
    <property type="entry name" value="ArsR-like_HTH"/>
</dbReference>
<evidence type="ECO:0000256" key="3">
    <source>
        <dbReference type="ARBA" id="ARBA00023163"/>
    </source>
</evidence>
<dbReference type="GO" id="GO:0003700">
    <property type="term" value="F:DNA-binding transcription factor activity"/>
    <property type="evidence" value="ECO:0007669"/>
    <property type="project" value="InterPro"/>
</dbReference>
<comment type="caution">
    <text evidence="5">The sequence shown here is derived from an EMBL/GenBank/DDBJ whole genome shotgun (WGS) entry which is preliminary data.</text>
</comment>
<dbReference type="PROSITE" id="PS50987">
    <property type="entry name" value="HTH_ARSR_2"/>
    <property type="match status" value="1"/>
</dbReference>
<dbReference type="SUPFAM" id="SSF46785">
    <property type="entry name" value="Winged helix' DNA-binding domain"/>
    <property type="match status" value="1"/>
</dbReference>
<evidence type="ECO:0000313" key="6">
    <source>
        <dbReference type="Proteomes" id="UP000266677"/>
    </source>
</evidence>